<proteinExistence type="inferred from homology"/>
<dbReference type="FunFam" id="3.30.360.10:FF:000014">
    <property type="entry name" value="N-acetyl-gamma-glutamyl-phosphate reductase"/>
    <property type="match status" value="1"/>
</dbReference>
<dbReference type="EC" id="1.2.1.38" evidence="7"/>
<feature type="active site" evidence="7 8">
    <location>
        <position position="148"/>
    </location>
</feature>
<dbReference type="Pfam" id="PF01118">
    <property type="entry name" value="Semialdhyde_dh"/>
    <property type="match status" value="1"/>
</dbReference>
<dbReference type="CDD" id="cd17895">
    <property type="entry name" value="AGPR_1_N"/>
    <property type="match status" value="1"/>
</dbReference>
<keyword evidence="4 7" id="KW-0521">NADP</keyword>
<dbReference type="Pfam" id="PF22698">
    <property type="entry name" value="Semialdhyde_dhC_1"/>
    <property type="match status" value="1"/>
</dbReference>
<dbReference type="Proteomes" id="UP000034166">
    <property type="component" value="Unassembled WGS sequence"/>
</dbReference>
<keyword evidence="3 7" id="KW-0028">Amino-acid biosynthesis</keyword>
<dbReference type="InterPro" id="IPR050085">
    <property type="entry name" value="AGPR"/>
</dbReference>
<comment type="function">
    <text evidence="7">Catalyzes the NADPH-dependent reduction of N-acetyl-5-glutamyl phosphate to yield N-acetyl-L-glutamate 5-semialdehyde.</text>
</comment>
<dbReference type="UniPathway" id="UPA00068">
    <property type="reaction ID" value="UER00108"/>
</dbReference>
<evidence type="ECO:0000313" key="11">
    <source>
        <dbReference type="Proteomes" id="UP000034166"/>
    </source>
</evidence>
<dbReference type="InterPro" id="IPR058924">
    <property type="entry name" value="AGPR_dimerisation_dom"/>
</dbReference>
<dbReference type="PROSITE" id="PS01224">
    <property type="entry name" value="ARGC"/>
    <property type="match status" value="1"/>
</dbReference>
<dbReference type="NCBIfam" id="TIGR01850">
    <property type="entry name" value="argC"/>
    <property type="match status" value="1"/>
</dbReference>
<dbReference type="SUPFAM" id="SSF51735">
    <property type="entry name" value="NAD(P)-binding Rossmann-fold domains"/>
    <property type="match status" value="1"/>
</dbReference>
<comment type="catalytic activity">
    <reaction evidence="6 7">
        <text>N-acetyl-L-glutamate 5-semialdehyde + phosphate + NADP(+) = N-acetyl-L-glutamyl 5-phosphate + NADPH + H(+)</text>
        <dbReference type="Rhea" id="RHEA:21588"/>
        <dbReference type="ChEBI" id="CHEBI:15378"/>
        <dbReference type="ChEBI" id="CHEBI:29123"/>
        <dbReference type="ChEBI" id="CHEBI:43474"/>
        <dbReference type="ChEBI" id="CHEBI:57783"/>
        <dbReference type="ChEBI" id="CHEBI:57936"/>
        <dbReference type="ChEBI" id="CHEBI:58349"/>
        <dbReference type="EC" id="1.2.1.38"/>
    </reaction>
</comment>
<keyword evidence="7" id="KW-0963">Cytoplasm</keyword>
<protein>
    <recommendedName>
        <fullName evidence="7">N-acetyl-gamma-glutamyl-phosphate reductase</fullName>
        <shortName evidence="7">AGPR</shortName>
        <ecNumber evidence="7">1.2.1.38</ecNumber>
    </recommendedName>
    <alternativeName>
        <fullName evidence="7">N-acetyl-glutamate semialdehyde dehydrogenase</fullName>
        <shortName evidence="7">NAGSA dehydrogenase</shortName>
    </alternativeName>
</protein>
<organism evidence="10 11">
    <name type="scientific">Mesobacillus campisalis</name>
    <dbReference type="NCBI Taxonomy" id="1408103"/>
    <lineage>
        <taxon>Bacteria</taxon>
        <taxon>Bacillati</taxon>
        <taxon>Bacillota</taxon>
        <taxon>Bacilli</taxon>
        <taxon>Bacillales</taxon>
        <taxon>Bacillaceae</taxon>
        <taxon>Mesobacillus</taxon>
    </lineage>
</organism>
<sequence length="345" mass="37852">MKVSVIGTTGYGGGELIRILHNHPVFQIHSVHSSRDEAAITDEFPHLAGIFEHSLKKIDPGTIAEEADLVFLATPSRISGELAKAFAGKDIQVIDLSGDLRLSSPEEYEKWYKHKPVEKSIINQAVYGLSEWNSEKIRSAKIIANPGCYPTAALLGLGPVAEAGLIDPAAGIIIDAKSGVSGAGKTLSRVSAFAEMNDNFRIYKVNEHQHIPEIEQQLKQWDAKTSPITFSTHLLPLTRGIMATMYVQLKRELKTSELLDLYQETYSRHHFVRVRKEGDFPAIKEVSGSNFCDIGLHADPRTGRLTIVSVIDNLMKGAAGQAVQNANLMNGLDEKEGLGFIPIYP</sequence>
<accession>A0A0M2SVF7</accession>
<comment type="pathway">
    <text evidence="1 7">Amino-acid biosynthesis; L-arginine biosynthesis; N(2)-acetyl-L-ornithine from L-glutamate: step 3/4.</text>
</comment>
<dbReference type="RefSeq" id="WP_046524826.1">
    <property type="nucleotide sequence ID" value="NZ_LAYY01000019.1"/>
</dbReference>
<dbReference type="CDD" id="cd23934">
    <property type="entry name" value="AGPR_1_C"/>
    <property type="match status" value="1"/>
</dbReference>
<reference evidence="10 11" key="1">
    <citation type="submission" date="2015-04" db="EMBL/GenBank/DDBJ databases">
        <title>Taxonomic description and genome sequence of Bacillus campisalis sp. nov., a novel member of the genus Bacillus isolated from solar saltern.</title>
        <authorList>
            <person name="Mathan Kumar R."/>
            <person name="Kaur G."/>
            <person name="Kumar A."/>
            <person name="Singh N.K."/>
            <person name="Kaur N."/>
            <person name="Kumar N."/>
            <person name="Mayilraj S."/>
        </authorList>
    </citation>
    <scope>NUCLEOTIDE SEQUENCE [LARGE SCALE GENOMIC DNA]</scope>
    <source>
        <strain evidence="10 11">SA2-6</strain>
    </source>
</reference>
<dbReference type="PATRIC" id="fig|1408103.3.peg.3625"/>
<dbReference type="GO" id="GO:0070401">
    <property type="term" value="F:NADP+ binding"/>
    <property type="evidence" value="ECO:0007669"/>
    <property type="project" value="InterPro"/>
</dbReference>
<evidence type="ECO:0000256" key="8">
    <source>
        <dbReference type="PROSITE-ProRule" id="PRU10010"/>
    </source>
</evidence>
<dbReference type="HAMAP" id="MF_00150">
    <property type="entry name" value="ArgC_type1"/>
    <property type="match status" value="1"/>
</dbReference>
<evidence type="ECO:0000256" key="3">
    <source>
        <dbReference type="ARBA" id="ARBA00022605"/>
    </source>
</evidence>
<dbReference type="PANTHER" id="PTHR32338">
    <property type="entry name" value="N-ACETYL-GAMMA-GLUTAMYL-PHOSPHATE REDUCTASE, CHLOROPLASTIC-RELATED-RELATED"/>
    <property type="match status" value="1"/>
</dbReference>
<keyword evidence="2 7" id="KW-0055">Arginine biosynthesis</keyword>
<dbReference type="GO" id="GO:0003942">
    <property type="term" value="F:N-acetyl-gamma-glutamyl-phosphate reductase activity"/>
    <property type="evidence" value="ECO:0007669"/>
    <property type="project" value="UniProtKB-UniRule"/>
</dbReference>
<keyword evidence="5 7" id="KW-0560">Oxidoreductase</keyword>
<dbReference type="SUPFAM" id="SSF55347">
    <property type="entry name" value="Glyceraldehyde-3-phosphate dehydrogenase-like, C-terminal domain"/>
    <property type="match status" value="1"/>
</dbReference>
<evidence type="ECO:0000256" key="2">
    <source>
        <dbReference type="ARBA" id="ARBA00022571"/>
    </source>
</evidence>
<dbReference type="Gene3D" id="3.40.50.720">
    <property type="entry name" value="NAD(P)-binding Rossmann-like Domain"/>
    <property type="match status" value="1"/>
</dbReference>
<evidence type="ECO:0000259" key="9">
    <source>
        <dbReference type="SMART" id="SM00859"/>
    </source>
</evidence>
<comment type="caution">
    <text evidence="10">The sequence shown here is derived from an EMBL/GenBank/DDBJ whole genome shotgun (WGS) entry which is preliminary data.</text>
</comment>
<comment type="subcellular location">
    <subcellularLocation>
        <location evidence="7">Cytoplasm</location>
    </subcellularLocation>
</comment>
<gene>
    <name evidence="7" type="primary">argC</name>
    <name evidence="10" type="ORF">WQ57_16280</name>
</gene>
<evidence type="ECO:0000256" key="6">
    <source>
        <dbReference type="ARBA" id="ARBA00050557"/>
    </source>
</evidence>
<evidence type="ECO:0000313" key="10">
    <source>
        <dbReference type="EMBL" id="KKK36942.1"/>
    </source>
</evidence>
<dbReference type="InterPro" id="IPR000534">
    <property type="entry name" value="Semialdehyde_DH_NAD-bd"/>
</dbReference>
<dbReference type="InterPro" id="IPR036291">
    <property type="entry name" value="NAD(P)-bd_dom_sf"/>
</dbReference>
<dbReference type="EMBL" id="LAYY01000019">
    <property type="protein sequence ID" value="KKK36942.1"/>
    <property type="molecule type" value="Genomic_DNA"/>
</dbReference>
<name>A0A0M2SVF7_9BACI</name>
<keyword evidence="11" id="KW-1185">Reference proteome</keyword>
<dbReference type="GO" id="GO:0005737">
    <property type="term" value="C:cytoplasm"/>
    <property type="evidence" value="ECO:0007669"/>
    <property type="project" value="UniProtKB-SubCell"/>
</dbReference>
<dbReference type="GO" id="GO:0006526">
    <property type="term" value="P:L-arginine biosynthetic process"/>
    <property type="evidence" value="ECO:0007669"/>
    <property type="project" value="UniProtKB-UniRule"/>
</dbReference>
<dbReference type="GO" id="GO:0051287">
    <property type="term" value="F:NAD binding"/>
    <property type="evidence" value="ECO:0007669"/>
    <property type="project" value="InterPro"/>
</dbReference>
<dbReference type="Gene3D" id="3.30.360.10">
    <property type="entry name" value="Dihydrodipicolinate Reductase, domain 2"/>
    <property type="match status" value="1"/>
</dbReference>
<dbReference type="AlphaFoldDB" id="A0A0M2SVF7"/>
<evidence type="ECO:0000256" key="4">
    <source>
        <dbReference type="ARBA" id="ARBA00022857"/>
    </source>
</evidence>
<dbReference type="InterPro" id="IPR023013">
    <property type="entry name" value="AGPR_AS"/>
</dbReference>
<dbReference type="SMART" id="SM00859">
    <property type="entry name" value="Semialdhyde_dh"/>
    <property type="match status" value="1"/>
</dbReference>
<dbReference type="OrthoDB" id="9801289at2"/>
<feature type="domain" description="Semialdehyde dehydrogenase NAD-binding" evidence="9">
    <location>
        <begin position="2"/>
        <end position="140"/>
    </location>
</feature>
<dbReference type="InterPro" id="IPR000706">
    <property type="entry name" value="AGPR_type-1"/>
</dbReference>
<evidence type="ECO:0000256" key="5">
    <source>
        <dbReference type="ARBA" id="ARBA00023002"/>
    </source>
</evidence>
<evidence type="ECO:0000256" key="1">
    <source>
        <dbReference type="ARBA" id="ARBA00004862"/>
    </source>
</evidence>
<evidence type="ECO:0000256" key="7">
    <source>
        <dbReference type="HAMAP-Rule" id="MF_00150"/>
    </source>
</evidence>
<comment type="similarity">
    <text evidence="7">Belongs to the NAGSA dehydrogenase family. Type 1 subfamily.</text>
</comment>
<dbReference type="PANTHER" id="PTHR32338:SF10">
    <property type="entry name" value="N-ACETYL-GAMMA-GLUTAMYL-PHOSPHATE REDUCTASE, CHLOROPLASTIC-RELATED"/>
    <property type="match status" value="1"/>
</dbReference>